<dbReference type="AlphaFoldDB" id="A0AA38LLP2"/>
<keyword evidence="3" id="KW-1185">Reference proteome</keyword>
<organism evidence="2 3">
    <name type="scientific">Taxus chinensis</name>
    <name type="common">Chinese yew</name>
    <name type="synonym">Taxus wallichiana var. chinensis</name>
    <dbReference type="NCBI Taxonomy" id="29808"/>
    <lineage>
        <taxon>Eukaryota</taxon>
        <taxon>Viridiplantae</taxon>
        <taxon>Streptophyta</taxon>
        <taxon>Embryophyta</taxon>
        <taxon>Tracheophyta</taxon>
        <taxon>Spermatophyta</taxon>
        <taxon>Pinopsida</taxon>
        <taxon>Pinidae</taxon>
        <taxon>Conifers II</taxon>
        <taxon>Cupressales</taxon>
        <taxon>Taxaceae</taxon>
        <taxon>Taxus</taxon>
    </lineage>
</organism>
<feature type="compositionally biased region" description="Basic and acidic residues" evidence="1">
    <location>
        <begin position="161"/>
        <end position="173"/>
    </location>
</feature>
<accession>A0AA38LLP2</accession>
<comment type="caution">
    <text evidence="2">The sequence shown here is derived from an EMBL/GenBank/DDBJ whole genome shotgun (WGS) entry which is preliminary data.</text>
</comment>
<feature type="non-terminal residue" evidence="2">
    <location>
        <position position="185"/>
    </location>
</feature>
<reference evidence="2 3" key="1">
    <citation type="journal article" date="2021" name="Nat. Plants">
        <title>The Taxus genome provides insights into paclitaxel biosynthesis.</title>
        <authorList>
            <person name="Xiong X."/>
            <person name="Gou J."/>
            <person name="Liao Q."/>
            <person name="Li Y."/>
            <person name="Zhou Q."/>
            <person name="Bi G."/>
            <person name="Li C."/>
            <person name="Du R."/>
            <person name="Wang X."/>
            <person name="Sun T."/>
            <person name="Guo L."/>
            <person name="Liang H."/>
            <person name="Lu P."/>
            <person name="Wu Y."/>
            <person name="Zhang Z."/>
            <person name="Ro D.K."/>
            <person name="Shang Y."/>
            <person name="Huang S."/>
            <person name="Yan J."/>
        </authorList>
    </citation>
    <scope>NUCLEOTIDE SEQUENCE [LARGE SCALE GENOMIC DNA]</scope>
    <source>
        <strain evidence="2">Ta-2019</strain>
    </source>
</reference>
<feature type="compositionally biased region" description="Polar residues" evidence="1">
    <location>
        <begin position="175"/>
        <end position="185"/>
    </location>
</feature>
<dbReference type="EMBL" id="JAHRHJ020000002">
    <property type="protein sequence ID" value="KAH9325897.1"/>
    <property type="molecule type" value="Genomic_DNA"/>
</dbReference>
<sequence length="185" mass="20800">MGRRGVNRLKSHQAVYAASRTVGTSGCAGREKVNWPKRGKKLPNSCFARSGTSGPNVRGGHRSAGLAPGSPFRAGRRYLSQAFWDSWDKCTRRTRTDQFGRNKGLSFGTYGPKVRMGREKPKEPRANRILPRVFAANRNKEARIRRFGEIFPRRFGTSGPKVREGHVGREKPKNLPTNQNVPRVR</sequence>
<feature type="region of interest" description="Disordered" evidence="1">
    <location>
        <begin position="46"/>
        <end position="69"/>
    </location>
</feature>
<proteinExistence type="predicted"/>
<evidence type="ECO:0000256" key="1">
    <source>
        <dbReference type="SAM" id="MobiDB-lite"/>
    </source>
</evidence>
<name>A0AA38LLP2_TAXCH</name>
<gene>
    <name evidence="2" type="ORF">KI387_006075</name>
</gene>
<dbReference type="Proteomes" id="UP000824469">
    <property type="component" value="Unassembled WGS sequence"/>
</dbReference>
<evidence type="ECO:0000313" key="2">
    <source>
        <dbReference type="EMBL" id="KAH9325897.1"/>
    </source>
</evidence>
<evidence type="ECO:0000313" key="3">
    <source>
        <dbReference type="Proteomes" id="UP000824469"/>
    </source>
</evidence>
<protein>
    <submittedName>
        <fullName evidence="2">Uncharacterized protein</fullName>
    </submittedName>
</protein>
<feature type="region of interest" description="Disordered" evidence="1">
    <location>
        <begin position="154"/>
        <end position="185"/>
    </location>
</feature>